<dbReference type="EMBL" id="BEZZ01001504">
    <property type="protein sequence ID" value="GCC19101.1"/>
    <property type="molecule type" value="Genomic_DNA"/>
</dbReference>
<dbReference type="FunFam" id="3.30.420.10:FF:000007">
    <property type="entry name" value="Interferon-stimulated exonuclease gene 20"/>
    <property type="match status" value="1"/>
</dbReference>
<evidence type="ECO:0000256" key="2">
    <source>
        <dbReference type="ARBA" id="ARBA00010489"/>
    </source>
</evidence>
<feature type="compositionally biased region" description="Basic residues" evidence="8">
    <location>
        <begin position="22"/>
        <end position="33"/>
    </location>
</feature>
<dbReference type="PANTHER" id="PTHR12801">
    <property type="entry name" value="RNA EXONUCLEASE REXO1 / RECO3 FAMILY MEMBER-RELATED"/>
    <property type="match status" value="1"/>
</dbReference>
<feature type="region of interest" description="Disordered" evidence="8">
    <location>
        <begin position="69"/>
        <end position="179"/>
    </location>
</feature>
<evidence type="ECO:0000256" key="5">
    <source>
        <dbReference type="ARBA" id="ARBA00022801"/>
    </source>
</evidence>
<keyword evidence="11" id="KW-1185">Reference proteome</keyword>
<dbReference type="Pfam" id="PF00929">
    <property type="entry name" value="RNase_T"/>
    <property type="match status" value="1"/>
</dbReference>
<name>A0A401RLP6_CHIPU</name>
<proteinExistence type="inferred from homology"/>
<dbReference type="AlphaFoldDB" id="A0A401RLP6"/>
<feature type="compositionally biased region" description="Basic and acidic residues" evidence="8">
    <location>
        <begin position="162"/>
        <end position="174"/>
    </location>
</feature>
<dbReference type="OrthoDB" id="8191639at2759"/>
<evidence type="ECO:0000256" key="4">
    <source>
        <dbReference type="ARBA" id="ARBA00022722"/>
    </source>
</evidence>
<keyword evidence="6" id="KW-0269">Exonuclease</keyword>
<dbReference type="STRING" id="137246.A0A401RLP6"/>
<dbReference type="InterPro" id="IPR036397">
    <property type="entry name" value="RNaseH_sf"/>
</dbReference>
<evidence type="ECO:0000313" key="10">
    <source>
        <dbReference type="EMBL" id="GCC19101.1"/>
    </source>
</evidence>
<dbReference type="CDD" id="cd06144">
    <property type="entry name" value="REX4_like"/>
    <property type="match status" value="1"/>
</dbReference>
<dbReference type="Proteomes" id="UP000287033">
    <property type="component" value="Unassembled WGS sequence"/>
</dbReference>
<evidence type="ECO:0000256" key="1">
    <source>
        <dbReference type="ARBA" id="ARBA00004123"/>
    </source>
</evidence>
<dbReference type="GO" id="GO:0008408">
    <property type="term" value="F:3'-5' exonuclease activity"/>
    <property type="evidence" value="ECO:0007669"/>
    <property type="project" value="InterPro"/>
</dbReference>
<feature type="compositionally biased region" description="Basic and acidic residues" evidence="8">
    <location>
        <begin position="75"/>
        <end position="106"/>
    </location>
</feature>
<protein>
    <recommendedName>
        <fullName evidence="3">RNA exonuclease 4</fullName>
    </recommendedName>
</protein>
<evidence type="ECO:0000256" key="3">
    <source>
        <dbReference type="ARBA" id="ARBA00016937"/>
    </source>
</evidence>
<dbReference type="Gene3D" id="3.30.420.10">
    <property type="entry name" value="Ribonuclease H-like superfamily/Ribonuclease H"/>
    <property type="match status" value="1"/>
</dbReference>
<evidence type="ECO:0000259" key="9">
    <source>
        <dbReference type="SMART" id="SM00479"/>
    </source>
</evidence>
<keyword evidence="7" id="KW-0539">Nucleus</keyword>
<keyword evidence="4" id="KW-0540">Nuclease</keyword>
<dbReference type="GO" id="GO:0006364">
    <property type="term" value="P:rRNA processing"/>
    <property type="evidence" value="ECO:0007669"/>
    <property type="project" value="InterPro"/>
</dbReference>
<comment type="similarity">
    <text evidence="2">Belongs to the REXO4 family.</text>
</comment>
<dbReference type="GO" id="GO:0005730">
    <property type="term" value="C:nucleolus"/>
    <property type="evidence" value="ECO:0007669"/>
    <property type="project" value="UniProtKB-ARBA"/>
</dbReference>
<keyword evidence="5" id="KW-0378">Hydrolase</keyword>
<dbReference type="SUPFAM" id="SSF53098">
    <property type="entry name" value="Ribonuclease H-like"/>
    <property type="match status" value="1"/>
</dbReference>
<dbReference type="InterPro" id="IPR037431">
    <property type="entry name" value="REX4_DEDDh_dom"/>
</dbReference>
<dbReference type="InterPro" id="IPR012337">
    <property type="entry name" value="RNaseH-like_sf"/>
</dbReference>
<reference evidence="10 11" key="1">
    <citation type="journal article" date="2018" name="Nat. Ecol. Evol.">
        <title>Shark genomes provide insights into elasmobranch evolution and the origin of vertebrates.</title>
        <authorList>
            <person name="Hara Y"/>
            <person name="Yamaguchi K"/>
            <person name="Onimaru K"/>
            <person name="Kadota M"/>
            <person name="Koyanagi M"/>
            <person name="Keeley SD"/>
            <person name="Tatsumi K"/>
            <person name="Tanaka K"/>
            <person name="Motone F"/>
            <person name="Kageyama Y"/>
            <person name="Nozu R"/>
            <person name="Adachi N"/>
            <person name="Nishimura O"/>
            <person name="Nakagawa R"/>
            <person name="Tanegashima C"/>
            <person name="Kiyatake I"/>
            <person name="Matsumoto R"/>
            <person name="Murakumo K"/>
            <person name="Nishida K"/>
            <person name="Terakita A"/>
            <person name="Kuratani S"/>
            <person name="Sato K"/>
            <person name="Hyodo S Kuraku.S."/>
        </authorList>
    </citation>
    <scope>NUCLEOTIDE SEQUENCE [LARGE SCALE GENOMIC DNA]</scope>
</reference>
<accession>A0A401RLP6</accession>
<gene>
    <name evidence="10" type="ORF">chiPu_0018213</name>
</gene>
<dbReference type="SMART" id="SM00479">
    <property type="entry name" value="EXOIII"/>
    <property type="match status" value="1"/>
</dbReference>
<evidence type="ECO:0000256" key="8">
    <source>
        <dbReference type="SAM" id="MobiDB-lite"/>
    </source>
</evidence>
<dbReference type="OMA" id="PNTYSKK"/>
<comment type="subcellular location">
    <subcellularLocation>
        <location evidence="1">Nucleus</location>
    </subcellularLocation>
</comment>
<dbReference type="InterPro" id="IPR047021">
    <property type="entry name" value="REXO1/3/4-like"/>
</dbReference>
<feature type="region of interest" description="Disordered" evidence="8">
    <location>
        <begin position="1"/>
        <end position="48"/>
    </location>
</feature>
<dbReference type="PANTHER" id="PTHR12801:SF158">
    <property type="entry name" value="RNA EXONUCLEASE 4"/>
    <property type="match status" value="1"/>
</dbReference>
<organism evidence="10 11">
    <name type="scientific">Chiloscyllium punctatum</name>
    <name type="common">Brownbanded bambooshark</name>
    <name type="synonym">Hemiscyllium punctatum</name>
    <dbReference type="NCBI Taxonomy" id="137246"/>
    <lineage>
        <taxon>Eukaryota</taxon>
        <taxon>Metazoa</taxon>
        <taxon>Chordata</taxon>
        <taxon>Craniata</taxon>
        <taxon>Vertebrata</taxon>
        <taxon>Chondrichthyes</taxon>
        <taxon>Elasmobranchii</taxon>
        <taxon>Galeomorphii</taxon>
        <taxon>Galeoidea</taxon>
        <taxon>Orectolobiformes</taxon>
        <taxon>Hemiscylliidae</taxon>
        <taxon>Chiloscyllium</taxon>
    </lineage>
</organism>
<dbReference type="InterPro" id="IPR013520">
    <property type="entry name" value="Ribonucl_H"/>
</dbReference>
<feature type="compositionally biased region" description="Polar residues" evidence="8">
    <location>
        <begin position="107"/>
        <end position="118"/>
    </location>
</feature>
<dbReference type="GO" id="GO:0003676">
    <property type="term" value="F:nucleic acid binding"/>
    <property type="evidence" value="ECO:0007669"/>
    <property type="project" value="InterPro"/>
</dbReference>
<sequence>MASMKPGLPVGNTASAASKQDSRKKLKRRKRFWAKATVGTKKNTGPVLPPRVAVEYSSNWKTLSQLMSKATNAKKVPESKSKIRLKEETLTVGKENHQGVKPEKSAESNTQPDSQATPVLQKGKRLKPDESTTQGTQQSTRKRTRNSQESAEEGTSGRKKQTKIEPETENHTEPDIWFDDVDPDDIEAAMGPEAARVARQQIAQTTGKPHTAEPSLEKVLVKDGAFQGLTKAVAMDCEMVGVGSDKVDSILARVSIVNQFGKCIYDKYVKPTEKVTDYRTWVSGVRPVDMKTGEDFKVVQREVAEILEGRVLVGHAVHNDLKILFLDHPKKNIRDTQKYKPFKTAVKCGRPSLKHLCSQVLKVKVQESEHSSVQDAQATMRLYTLVRQKWEAEVRAKYRTKNQVVKVGKPNLEAKCKKLVRK</sequence>
<dbReference type="GO" id="GO:0006308">
    <property type="term" value="P:DNA catabolic process"/>
    <property type="evidence" value="ECO:0007669"/>
    <property type="project" value="TreeGrafter"/>
</dbReference>
<evidence type="ECO:0000256" key="7">
    <source>
        <dbReference type="ARBA" id="ARBA00023242"/>
    </source>
</evidence>
<evidence type="ECO:0000313" key="11">
    <source>
        <dbReference type="Proteomes" id="UP000287033"/>
    </source>
</evidence>
<comment type="caution">
    <text evidence="10">The sequence shown here is derived from an EMBL/GenBank/DDBJ whole genome shotgun (WGS) entry which is preliminary data.</text>
</comment>
<feature type="domain" description="Exonuclease" evidence="9">
    <location>
        <begin position="231"/>
        <end position="392"/>
    </location>
</feature>
<evidence type="ECO:0000256" key="6">
    <source>
        <dbReference type="ARBA" id="ARBA00022839"/>
    </source>
</evidence>